<reference evidence="1" key="1">
    <citation type="journal article" date="2018" name="DNA Res.">
        <title>Multiple hybrid de novo genome assembly of finger millet, an orphan allotetraploid crop.</title>
        <authorList>
            <person name="Hatakeyama M."/>
            <person name="Aluri S."/>
            <person name="Balachadran M.T."/>
            <person name="Sivarajan S.R."/>
            <person name="Patrignani A."/>
            <person name="Gruter S."/>
            <person name="Poveda L."/>
            <person name="Shimizu-Inatsugi R."/>
            <person name="Baeten J."/>
            <person name="Francoijs K.J."/>
            <person name="Nataraja K.N."/>
            <person name="Reddy Y.A.N."/>
            <person name="Phadnis S."/>
            <person name="Ravikumar R.L."/>
            <person name="Schlapbach R."/>
            <person name="Sreeman S.M."/>
            <person name="Shimizu K.K."/>
        </authorList>
    </citation>
    <scope>NUCLEOTIDE SEQUENCE</scope>
</reference>
<sequence>MSSTVVLANKAPGHCLRPAPNGMNSKCVQSVLLPSNLSGLNSSALSQYLGSLASARMFIKTEVPLGML</sequence>
<protein>
    <submittedName>
        <fullName evidence="1">Uncharacterized protein</fullName>
    </submittedName>
</protein>
<reference evidence="1" key="2">
    <citation type="submission" date="2021-12" db="EMBL/GenBank/DDBJ databases">
        <title>Resequencing data analysis of finger millet.</title>
        <authorList>
            <person name="Hatakeyama M."/>
            <person name="Aluri S."/>
            <person name="Balachadran M.T."/>
            <person name="Sivarajan S.R."/>
            <person name="Poveda L."/>
            <person name="Shimizu-Inatsugi R."/>
            <person name="Schlapbach R."/>
            <person name="Sreeman S.M."/>
            <person name="Shimizu K.K."/>
        </authorList>
    </citation>
    <scope>NUCLEOTIDE SEQUENCE</scope>
</reference>
<comment type="caution">
    <text evidence="1">The sequence shown here is derived from an EMBL/GenBank/DDBJ whole genome shotgun (WGS) entry which is preliminary data.</text>
</comment>
<organism evidence="1 2">
    <name type="scientific">Eleusine coracana subsp. coracana</name>
    <dbReference type="NCBI Taxonomy" id="191504"/>
    <lineage>
        <taxon>Eukaryota</taxon>
        <taxon>Viridiplantae</taxon>
        <taxon>Streptophyta</taxon>
        <taxon>Embryophyta</taxon>
        <taxon>Tracheophyta</taxon>
        <taxon>Spermatophyta</taxon>
        <taxon>Magnoliopsida</taxon>
        <taxon>Liliopsida</taxon>
        <taxon>Poales</taxon>
        <taxon>Poaceae</taxon>
        <taxon>PACMAD clade</taxon>
        <taxon>Chloridoideae</taxon>
        <taxon>Cynodonteae</taxon>
        <taxon>Eleusininae</taxon>
        <taxon>Eleusine</taxon>
    </lineage>
</organism>
<evidence type="ECO:0000313" key="2">
    <source>
        <dbReference type="Proteomes" id="UP001054889"/>
    </source>
</evidence>
<keyword evidence="2" id="KW-1185">Reference proteome</keyword>
<dbReference type="EMBL" id="BQKI01000092">
    <property type="protein sequence ID" value="GJN37018.1"/>
    <property type="molecule type" value="Genomic_DNA"/>
</dbReference>
<name>A0AAV5FMN2_ELECO</name>
<accession>A0AAV5FMN2</accession>
<dbReference type="Proteomes" id="UP001054889">
    <property type="component" value="Unassembled WGS sequence"/>
</dbReference>
<proteinExistence type="predicted"/>
<dbReference type="AlphaFoldDB" id="A0AAV5FMN2"/>
<evidence type="ECO:0000313" key="1">
    <source>
        <dbReference type="EMBL" id="GJN37018.1"/>
    </source>
</evidence>
<gene>
    <name evidence="1" type="primary">gb25936</name>
    <name evidence="1" type="ORF">PR202_gb25936</name>
</gene>